<dbReference type="Gene3D" id="1.10.10.10">
    <property type="entry name" value="Winged helix-like DNA-binding domain superfamily/Winged helix DNA-binding domain"/>
    <property type="match status" value="1"/>
</dbReference>
<dbReference type="PROSITE" id="PS52050">
    <property type="entry name" value="WYL"/>
    <property type="match status" value="1"/>
</dbReference>
<dbReference type="RefSeq" id="WP_154425896.1">
    <property type="nucleotide sequence ID" value="NZ_VUNN01000016.1"/>
</dbReference>
<dbReference type="InterPro" id="IPR026881">
    <property type="entry name" value="WYL_dom"/>
</dbReference>
<dbReference type="PANTHER" id="PTHR34580:SF1">
    <property type="entry name" value="PROTEIN PAFC"/>
    <property type="match status" value="1"/>
</dbReference>
<sequence length="304" mass="35342">MKSERQLTILSILLQKESITVSELSKKLEVSKRTIQRDIDTLAQAGIPIVSKQGLGGGISIVEGFKLDKTLLTDSEMAAILSGLRSLDSISNNSSNRHLMEKLSEGSSNVLTLNEYMLIDLSSWAHDEITSKLSTFKDAIKSRRLVTFRYISPTSDELRRVEPYYLVFHWSNWYVWAYSIERSAMRLFKLNRIDDIKVLDECYIDRKPAEPVFAEQEYFNPSLDVSVIFDSSVRWRVYESFGRENLTTLPDKRVLFKGKFADEDYFLPFLLSFRDKAEILEPEYLRERICKFCDEIRCVYEKMV</sequence>
<dbReference type="PANTHER" id="PTHR34580">
    <property type="match status" value="1"/>
</dbReference>
<dbReference type="Pfam" id="PF08279">
    <property type="entry name" value="HTH_11"/>
    <property type="match status" value="1"/>
</dbReference>
<dbReference type="EMBL" id="VUNN01000016">
    <property type="protein sequence ID" value="MSU06771.1"/>
    <property type="molecule type" value="Genomic_DNA"/>
</dbReference>
<dbReference type="InterPro" id="IPR057727">
    <property type="entry name" value="WCX_dom"/>
</dbReference>
<evidence type="ECO:0000256" key="1">
    <source>
        <dbReference type="ARBA" id="ARBA00023015"/>
    </source>
</evidence>
<gene>
    <name evidence="4" type="ORF">FYJ80_08280</name>
</gene>
<dbReference type="AlphaFoldDB" id="A0A7X2TQR6"/>
<name>A0A7X2TQR6_9SPIO</name>
<dbReference type="PROSITE" id="PS51000">
    <property type="entry name" value="HTH_DEOR_2"/>
    <property type="match status" value="1"/>
</dbReference>
<evidence type="ECO:0000313" key="5">
    <source>
        <dbReference type="Proteomes" id="UP000460549"/>
    </source>
</evidence>
<dbReference type="InterPro" id="IPR028349">
    <property type="entry name" value="PafC-like"/>
</dbReference>
<evidence type="ECO:0000259" key="3">
    <source>
        <dbReference type="PROSITE" id="PS51000"/>
    </source>
</evidence>
<reference evidence="4 5" key="1">
    <citation type="submission" date="2019-08" db="EMBL/GenBank/DDBJ databases">
        <title>In-depth cultivation of the pig gut microbiome towards novel bacterial diversity and tailored functional studies.</title>
        <authorList>
            <person name="Wylensek D."/>
            <person name="Hitch T.C.A."/>
            <person name="Clavel T."/>
        </authorList>
    </citation>
    <scope>NUCLEOTIDE SEQUENCE [LARGE SCALE GENOMIC DNA]</scope>
    <source>
        <strain evidence="4 5">NM-380-WT-3C1</strain>
    </source>
</reference>
<dbReference type="InterPro" id="IPR036390">
    <property type="entry name" value="WH_DNA-bd_sf"/>
</dbReference>
<dbReference type="SMART" id="SM00420">
    <property type="entry name" value="HTH_DEOR"/>
    <property type="match status" value="1"/>
</dbReference>
<comment type="caution">
    <text evidence="4">The sequence shown here is derived from an EMBL/GenBank/DDBJ whole genome shotgun (WGS) entry which is preliminary data.</text>
</comment>
<dbReference type="Pfam" id="PF25583">
    <property type="entry name" value="WCX"/>
    <property type="match status" value="1"/>
</dbReference>
<proteinExistence type="predicted"/>
<accession>A0A7X2TQR6</accession>
<protein>
    <submittedName>
        <fullName evidence="4">YafY family transcriptional regulator</fullName>
    </submittedName>
</protein>
<dbReference type="Proteomes" id="UP000460549">
    <property type="component" value="Unassembled WGS sequence"/>
</dbReference>
<evidence type="ECO:0000256" key="2">
    <source>
        <dbReference type="ARBA" id="ARBA00023163"/>
    </source>
</evidence>
<keyword evidence="1" id="KW-0805">Transcription regulation</keyword>
<feature type="domain" description="HTH deoR-type" evidence="3">
    <location>
        <begin position="2"/>
        <end position="60"/>
    </location>
</feature>
<keyword evidence="2" id="KW-0804">Transcription</keyword>
<organism evidence="4 5">
    <name type="scientific">Bullifex porci</name>
    <dbReference type="NCBI Taxonomy" id="2606638"/>
    <lineage>
        <taxon>Bacteria</taxon>
        <taxon>Pseudomonadati</taxon>
        <taxon>Spirochaetota</taxon>
        <taxon>Spirochaetia</taxon>
        <taxon>Spirochaetales</taxon>
        <taxon>Spirochaetaceae</taxon>
        <taxon>Bullifex</taxon>
    </lineage>
</organism>
<dbReference type="PIRSF" id="PIRSF016838">
    <property type="entry name" value="PafC"/>
    <property type="match status" value="1"/>
</dbReference>
<dbReference type="Pfam" id="PF13280">
    <property type="entry name" value="WYL"/>
    <property type="match status" value="1"/>
</dbReference>
<dbReference type="GO" id="GO:0003700">
    <property type="term" value="F:DNA-binding transcription factor activity"/>
    <property type="evidence" value="ECO:0007669"/>
    <property type="project" value="InterPro"/>
</dbReference>
<dbReference type="InterPro" id="IPR013196">
    <property type="entry name" value="HTH_11"/>
</dbReference>
<dbReference type="InterPro" id="IPR051534">
    <property type="entry name" value="CBASS_pafABC_assoc_protein"/>
</dbReference>
<dbReference type="InterPro" id="IPR001034">
    <property type="entry name" value="DeoR_HTH"/>
</dbReference>
<dbReference type="InterPro" id="IPR036388">
    <property type="entry name" value="WH-like_DNA-bd_sf"/>
</dbReference>
<evidence type="ECO:0000313" key="4">
    <source>
        <dbReference type="EMBL" id="MSU06771.1"/>
    </source>
</evidence>
<keyword evidence="5" id="KW-1185">Reference proteome</keyword>
<dbReference type="SUPFAM" id="SSF46785">
    <property type="entry name" value="Winged helix' DNA-binding domain"/>
    <property type="match status" value="1"/>
</dbReference>